<dbReference type="InterPro" id="IPR056396">
    <property type="entry name" value="HEAT_SCC3-SA"/>
</dbReference>
<dbReference type="Gene3D" id="1.25.10.10">
    <property type="entry name" value="Leucine-rich Repeat Variant"/>
    <property type="match status" value="1"/>
</dbReference>
<dbReference type="GO" id="GO:0005634">
    <property type="term" value="C:nucleus"/>
    <property type="evidence" value="ECO:0007669"/>
    <property type="project" value="TreeGrafter"/>
</dbReference>
<feature type="region of interest" description="Disordered" evidence="1">
    <location>
        <begin position="1183"/>
        <end position="1372"/>
    </location>
</feature>
<sequence length="1372" mass="155673">MRRSMRERRKPTPLYKVNEIQKEKTRMLERKLDHEDEYQSDALTSMTLVKCNRDDIDDSDILCLNLYSISEEESSETEEKAAKKPKKKVVQKESLQSTMIEIDMQNNAVLFHAFQDAKYSMQDVVLEWRKRYQSDQQEGIREVLNSFFQVCAGRALCILTNEDLNEIEMSNLVKRVLKELESSNEEYPVSSRKKKWKRTTQRFTTFWRLLVAEAQKNDDLFAENFIQRFVDWLTTLSSAEIRAIRHTASIAAYTISMQLAEDAFKSAEQLSTLQRQLKAARGNKTTSASKKMTLLMKNKEAYTKYYKQTVDLIFLIFNGIVIHRYRDVVSDIRIASLKTLCSWTRSLPQEFLKDNYLKYVGWLLNDKDAKVRLNAVRLLTELYECDDFANNLQLFTSRFLQRYLDLCKDVDDEVVLAAIRLLIAVDKRGFISGDVELDTVETLIFTDANPNIRKAAAEFVCLQYDAFGVASTSKGGKLKKEQLVTQAVALVELAEEYVENHNVPVEAVGSIVDAFWGLDDCQVLKEWKVLTSLILADKQAPELTSEQQSILIRIYVKCVQKLLYTPSSGKKRSQSETNGITATLAKELPQLLILHQSDSEKLILLVQLLLCIPVSIDMDASTVSGLLQKLRAAYSSHRDEQLLNGIAMAFRHFAHCENEAIKKETDLVVHELFDEIIEKLYAALQEDEKYMAEIESAGSSRNSKKRGRHSKLLDMEHSLVVSMTRFCCLFKYMNAHIHVTSDSSPLDSSPETASVELGDRVDQVVRDLCKLLNRRSVQIVALEESMRDISCIKQVLMTLYLNLLWLSRPVFDTLSSMNEHQISATSNSEYLIQRIQHARTILEEALISVLQMHLEKNSLPTIVSPSGNDVADSIDTLDPIEIAMDGDVGAYVHESQAIAFQIYCDVRCLLVEKFQDLPKPYATLEWVLPKVLILLSQMCFENLMEADEIDKEDEAAVRDEGGVGSSKVDVLISLGKASICNPGSKRQAAAILRYLTGSDDKSLEAVKAFCKYFRTKTPVRFLEIQMTALRQLFTTLLIMQDELNLQESGKEEDKDDLQANITAVDQELKDLAKKLSQALGVGKIAPSLRASFFRFLCEGIRHALEDHRNFGFLECLRPYLVHLDRPSRKQLENYFTQLLERVQDIPEDESAFDSNWRILSDFRSLLDESANKNKKASIRQLRSPLLKRKSRPRTNAFTEAIEEEPVNEEVDITTNDPSAKEPLTPEVEVDSTGMNDTRDHKRRCVESQSSPDDSMPSSQQDEDGVVCGSKSPVEENSDTESLALMQPTQVAGDSFQACTADSAATPPTTEVIKTDGIKGMSSVTEESMDQSNSKDLGTRNCKRRASPTGAVEIIAQADSEDEIDSRRVRRRR</sequence>
<feature type="domain" description="SCD" evidence="2">
    <location>
        <begin position="321"/>
        <end position="406"/>
    </location>
</feature>
<feature type="compositionally biased region" description="Low complexity" evidence="1">
    <location>
        <begin position="1247"/>
        <end position="1259"/>
    </location>
</feature>
<reference evidence="3" key="2">
    <citation type="submission" date="2011-02" db="EMBL/GenBank/DDBJ databases">
        <authorList>
            <person name="MacLean D."/>
        </authorList>
    </citation>
    <scope>NUCLEOTIDE SEQUENCE</scope>
</reference>
<dbReference type="PROSITE" id="PS51425">
    <property type="entry name" value="SCD"/>
    <property type="match status" value="1"/>
</dbReference>
<gene>
    <name evidence="3" type="primary">AlNc14C3G432</name>
    <name evidence="3" type="ORF">ALNC14_004680</name>
</gene>
<dbReference type="Pfam" id="PF21581">
    <property type="entry name" value="SCD"/>
    <property type="match status" value="1"/>
</dbReference>
<organism evidence="3">
    <name type="scientific">Albugo laibachii Nc14</name>
    <dbReference type="NCBI Taxonomy" id="890382"/>
    <lineage>
        <taxon>Eukaryota</taxon>
        <taxon>Sar</taxon>
        <taxon>Stramenopiles</taxon>
        <taxon>Oomycota</taxon>
        <taxon>Peronosporomycetes</taxon>
        <taxon>Albuginales</taxon>
        <taxon>Albuginaceae</taxon>
        <taxon>Albugo</taxon>
    </lineage>
</organism>
<dbReference type="GO" id="GO:0003682">
    <property type="term" value="F:chromatin binding"/>
    <property type="evidence" value="ECO:0007669"/>
    <property type="project" value="TreeGrafter"/>
</dbReference>
<reference evidence="3" key="1">
    <citation type="journal article" date="2011" name="PLoS Biol.">
        <title>Gene gain and loss during evolution of obligate parasitism in the white rust pathogen of Arabidopsis thaliana.</title>
        <authorList>
            <person name="Kemen E."/>
            <person name="Gardiner A."/>
            <person name="Schultz-Larsen T."/>
            <person name="Kemen A.C."/>
            <person name="Balmuth A.L."/>
            <person name="Robert-Seilaniantz A."/>
            <person name="Bailey K."/>
            <person name="Holub E."/>
            <person name="Studholme D.J."/>
            <person name="Maclean D."/>
            <person name="Jones J.D."/>
        </authorList>
    </citation>
    <scope>NUCLEOTIDE SEQUENCE</scope>
</reference>
<dbReference type="InterPro" id="IPR011989">
    <property type="entry name" value="ARM-like"/>
</dbReference>
<dbReference type="GO" id="GO:0007062">
    <property type="term" value="P:sister chromatid cohesion"/>
    <property type="evidence" value="ECO:0007669"/>
    <property type="project" value="UniProtKB-ARBA"/>
</dbReference>
<evidence type="ECO:0000256" key="1">
    <source>
        <dbReference type="SAM" id="MobiDB-lite"/>
    </source>
</evidence>
<dbReference type="HOGENOM" id="CLU_252907_0_0_1"/>
<dbReference type="EMBL" id="FR824048">
    <property type="protein sequence ID" value="CCA14325.1"/>
    <property type="molecule type" value="Genomic_DNA"/>
</dbReference>
<proteinExistence type="predicted"/>
<dbReference type="SUPFAM" id="SSF48371">
    <property type="entry name" value="ARM repeat"/>
    <property type="match status" value="1"/>
</dbReference>
<dbReference type="PANTHER" id="PTHR11199">
    <property type="entry name" value="STROMAL ANTIGEN"/>
    <property type="match status" value="1"/>
</dbReference>
<dbReference type="InterPro" id="IPR020839">
    <property type="entry name" value="SCD"/>
</dbReference>
<protein>
    <submittedName>
        <fullName evidence="3">Cohesin subunit putative</fullName>
    </submittedName>
</protein>
<feature type="compositionally biased region" description="Polar residues" evidence="1">
    <location>
        <begin position="1321"/>
        <end position="1335"/>
    </location>
</feature>
<dbReference type="InterPro" id="IPR016024">
    <property type="entry name" value="ARM-type_fold"/>
</dbReference>
<feature type="compositionally biased region" description="Acidic residues" evidence="1">
    <location>
        <begin position="1200"/>
        <end position="1211"/>
    </location>
</feature>
<dbReference type="GO" id="GO:0000785">
    <property type="term" value="C:chromatin"/>
    <property type="evidence" value="ECO:0007669"/>
    <property type="project" value="TreeGrafter"/>
</dbReference>
<dbReference type="Pfam" id="PF24571">
    <property type="entry name" value="HEAT_SCC3-SA"/>
    <property type="match status" value="1"/>
</dbReference>
<dbReference type="Pfam" id="PF08514">
    <property type="entry name" value="STAG"/>
    <property type="match status" value="1"/>
</dbReference>
<feature type="compositionally biased region" description="Polar residues" evidence="1">
    <location>
        <begin position="1286"/>
        <end position="1299"/>
    </location>
</feature>
<dbReference type="PANTHER" id="PTHR11199:SF0">
    <property type="entry name" value="LD34181P-RELATED"/>
    <property type="match status" value="1"/>
</dbReference>
<dbReference type="InterPro" id="IPR039662">
    <property type="entry name" value="Cohesin_Scc3/SA"/>
</dbReference>
<evidence type="ECO:0000259" key="2">
    <source>
        <dbReference type="PROSITE" id="PS51425"/>
    </source>
</evidence>
<evidence type="ECO:0000313" key="3">
    <source>
        <dbReference type="EMBL" id="CCA14325.1"/>
    </source>
</evidence>
<dbReference type="InterPro" id="IPR013721">
    <property type="entry name" value="STAG"/>
</dbReference>
<name>F0VZV4_9STRA</name>
<accession>F0VZV4</accession>
<dbReference type="GO" id="GO:0008278">
    <property type="term" value="C:cohesin complex"/>
    <property type="evidence" value="ECO:0007669"/>
    <property type="project" value="TreeGrafter"/>
</dbReference>